<dbReference type="GO" id="GO:0016020">
    <property type="term" value="C:membrane"/>
    <property type="evidence" value="ECO:0007669"/>
    <property type="project" value="InterPro"/>
</dbReference>
<reference evidence="8 9" key="1">
    <citation type="submission" date="2016-10" db="EMBL/GenBank/DDBJ databases">
        <authorList>
            <person name="de Groot N.N."/>
        </authorList>
    </citation>
    <scope>NUCLEOTIDE SEQUENCE [LARGE SCALE GENOMIC DNA]</scope>
    <source>
        <strain evidence="8 9">ATCC 51327</strain>
    </source>
</reference>
<dbReference type="Gene3D" id="3.30.450.20">
    <property type="entry name" value="PAS domain"/>
    <property type="match status" value="1"/>
</dbReference>
<keyword evidence="1 3" id="KW-0807">Transducer</keyword>
<dbReference type="PROSITE" id="PS50885">
    <property type="entry name" value="HAMP"/>
    <property type="match status" value="1"/>
</dbReference>
<evidence type="ECO:0000313" key="8">
    <source>
        <dbReference type="EMBL" id="SFL41300.1"/>
    </source>
</evidence>
<dbReference type="CDD" id="cd11386">
    <property type="entry name" value="MCP_signal"/>
    <property type="match status" value="1"/>
</dbReference>
<evidence type="ECO:0000256" key="1">
    <source>
        <dbReference type="ARBA" id="ARBA00023224"/>
    </source>
</evidence>
<dbReference type="PANTHER" id="PTHR32089:SF112">
    <property type="entry name" value="LYSOZYME-LIKE PROTEIN-RELATED"/>
    <property type="match status" value="1"/>
</dbReference>
<name>A0A1I4HHR4_9FIRM</name>
<dbReference type="OrthoDB" id="369336at2"/>
<dbReference type="InterPro" id="IPR029151">
    <property type="entry name" value="Sensor-like_sf"/>
</dbReference>
<keyword evidence="5" id="KW-0812">Transmembrane</keyword>
<sequence>MKLLIIPIILILIGFTGIAFLSADIMRDNLIQNQRTNGLKLANQIENQLADNSSSLDIINGMIDDKLSTTAAVVRSRSAELDNDLIKEIMQETGVNEIYWYNSDKEIVYSTVDEYVGWQPGEDHPVYKFMESGADRLFEKIRKDSESDNYNKYAHFRNSDGSSIQIGIRANNVQSLTESFSYQRLMNRVASSQDIINAAFIDQNLTITASNNEENLGQKITNPEVSNILSSGEVYALETTAADSSQTANNEIYRIFIPFVKDGTISGVINLDFSLADIYNTTARLRNIILLTGIVIFMLLALILYLNSNSIVKAINATVKTCQDIAAGNLKTEIPEKLLQRKDEIGKLADTFAIMQHNLREIITQTVEISVNLSAASEELAASGKEVADSATDVGNAVQNVASGAEEQSAQIEEISSSIDQLTSRIDEINQMSAEMNTQAESVIETIESGNLEVKQSVEKVGNVKNNSQEVAANINKLGKLSQQIEEIIELINDIASQTNLLALNAAIEAARAGEAGRGFSVVADEIRNLAEESEGATDKIASLIQEIQTGVEVAISKMDETESVVDTSVESIQKTGDSFDKIDKSAISLKDFIAQIGQKITDVGDNSDYIGGAIQEVSYVSHEAAGNAEEVASATVEQNSATQDIVKSADELADMAEKLSEVVDKFKL</sequence>
<feature type="domain" description="Methyl-accepting transducer" evidence="6">
    <location>
        <begin position="383"/>
        <end position="633"/>
    </location>
</feature>
<proteinExistence type="inferred from homology"/>
<protein>
    <submittedName>
        <fullName evidence="8">Methyl-accepting chemotaxis protein</fullName>
    </submittedName>
</protein>
<evidence type="ECO:0000256" key="3">
    <source>
        <dbReference type="PROSITE-ProRule" id="PRU00284"/>
    </source>
</evidence>
<feature type="domain" description="HAMP" evidence="7">
    <location>
        <begin position="309"/>
        <end position="364"/>
    </location>
</feature>
<evidence type="ECO:0000256" key="2">
    <source>
        <dbReference type="ARBA" id="ARBA00029447"/>
    </source>
</evidence>
<dbReference type="SUPFAM" id="SSF58104">
    <property type="entry name" value="Methyl-accepting chemotaxis protein (MCP) signaling domain"/>
    <property type="match status" value="1"/>
</dbReference>
<comment type="similarity">
    <text evidence="2">Belongs to the methyl-accepting chemotaxis (MCP) protein family.</text>
</comment>
<dbReference type="SMART" id="SM00283">
    <property type="entry name" value="MA"/>
    <property type="match status" value="1"/>
</dbReference>
<dbReference type="Pfam" id="PF00672">
    <property type="entry name" value="HAMP"/>
    <property type="match status" value="1"/>
</dbReference>
<dbReference type="SUPFAM" id="SSF103190">
    <property type="entry name" value="Sensory domain-like"/>
    <property type="match status" value="1"/>
</dbReference>
<dbReference type="CDD" id="cd06225">
    <property type="entry name" value="HAMP"/>
    <property type="match status" value="1"/>
</dbReference>
<dbReference type="STRING" id="29563.SAMN02983006_01082"/>
<dbReference type="Proteomes" id="UP000199006">
    <property type="component" value="Unassembled WGS sequence"/>
</dbReference>
<dbReference type="InterPro" id="IPR004089">
    <property type="entry name" value="MCPsignal_dom"/>
</dbReference>
<keyword evidence="9" id="KW-1185">Reference proteome</keyword>
<evidence type="ECO:0000256" key="4">
    <source>
        <dbReference type="SAM" id="Coils"/>
    </source>
</evidence>
<dbReference type="PANTHER" id="PTHR32089">
    <property type="entry name" value="METHYL-ACCEPTING CHEMOTAXIS PROTEIN MCPB"/>
    <property type="match status" value="1"/>
</dbReference>
<organism evidence="8 9">
    <name type="scientific">Halanaerobium salsuginis</name>
    <dbReference type="NCBI Taxonomy" id="29563"/>
    <lineage>
        <taxon>Bacteria</taxon>
        <taxon>Bacillati</taxon>
        <taxon>Bacillota</taxon>
        <taxon>Clostridia</taxon>
        <taxon>Halanaerobiales</taxon>
        <taxon>Halanaerobiaceae</taxon>
        <taxon>Halanaerobium</taxon>
    </lineage>
</organism>
<dbReference type="SMART" id="SM00304">
    <property type="entry name" value="HAMP"/>
    <property type="match status" value="2"/>
</dbReference>
<dbReference type="Gene3D" id="1.10.287.950">
    <property type="entry name" value="Methyl-accepting chemotaxis protein"/>
    <property type="match status" value="1"/>
</dbReference>
<feature type="coiled-coil region" evidence="4">
    <location>
        <begin position="405"/>
        <end position="439"/>
    </location>
</feature>
<accession>A0A1I4HHR4</accession>
<gene>
    <name evidence="8" type="ORF">SAMN02983006_01082</name>
</gene>
<evidence type="ECO:0000256" key="5">
    <source>
        <dbReference type="SAM" id="Phobius"/>
    </source>
</evidence>
<evidence type="ECO:0000313" key="9">
    <source>
        <dbReference type="Proteomes" id="UP000199006"/>
    </source>
</evidence>
<dbReference type="RefSeq" id="WP_089860777.1">
    <property type="nucleotide sequence ID" value="NZ_FOTI01000011.1"/>
</dbReference>
<feature type="transmembrane region" description="Helical" evidence="5">
    <location>
        <begin position="288"/>
        <end position="306"/>
    </location>
</feature>
<dbReference type="InterPro" id="IPR003660">
    <property type="entry name" value="HAMP_dom"/>
</dbReference>
<evidence type="ECO:0000259" key="6">
    <source>
        <dbReference type="PROSITE" id="PS50111"/>
    </source>
</evidence>
<dbReference type="AlphaFoldDB" id="A0A1I4HHR4"/>
<keyword evidence="5" id="KW-0472">Membrane</keyword>
<dbReference type="GO" id="GO:0007165">
    <property type="term" value="P:signal transduction"/>
    <property type="evidence" value="ECO:0007669"/>
    <property type="project" value="UniProtKB-KW"/>
</dbReference>
<dbReference type="Pfam" id="PF00015">
    <property type="entry name" value="MCPsignal"/>
    <property type="match status" value="1"/>
</dbReference>
<keyword evidence="4" id="KW-0175">Coiled coil</keyword>
<keyword evidence="5" id="KW-1133">Transmembrane helix</keyword>
<dbReference type="EMBL" id="FOTI01000011">
    <property type="protein sequence ID" value="SFL41300.1"/>
    <property type="molecule type" value="Genomic_DNA"/>
</dbReference>
<dbReference type="Gene3D" id="1.10.8.500">
    <property type="entry name" value="HAMP domain in histidine kinase"/>
    <property type="match status" value="1"/>
</dbReference>
<dbReference type="PROSITE" id="PS50111">
    <property type="entry name" value="CHEMOTAXIS_TRANSDUC_2"/>
    <property type="match status" value="1"/>
</dbReference>
<evidence type="ECO:0000259" key="7">
    <source>
        <dbReference type="PROSITE" id="PS50885"/>
    </source>
</evidence>